<proteinExistence type="predicted"/>
<feature type="compositionally biased region" description="Acidic residues" evidence="1">
    <location>
        <begin position="301"/>
        <end position="314"/>
    </location>
</feature>
<dbReference type="PANTHER" id="PTHR16524">
    <property type="entry name" value="CELL DEATH REGULATOR AVEN"/>
    <property type="match status" value="1"/>
</dbReference>
<dbReference type="Proteomes" id="UP000694410">
    <property type="component" value="Unplaced"/>
</dbReference>
<accession>A0A8C0V3P6</accession>
<feature type="compositionally biased region" description="Basic and acidic residues" evidence="1">
    <location>
        <begin position="273"/>
        <end position="287"/>
    </location>
</feature>
<gene>
    <name evidence="2" type="primary">AVEN</name>
</gene>
<evidence type="ECO:0000313" key="2">
    <source>
        <dbReference type="Ensembl" id="ENSCCEP00000015705.1"/>
    </source>
</evidence>
<feature type="region of interest" description="Disordered" evidence="1">
    <location>
        <begin position="273"/>
        <end position="314"/>
    </location>
</feature>
<reference evidence="2" key="1">
    <citation type="submission" date="2025-08" db="UniProtKB">
        <authorList>
            <consortium name="Ensembl"/>
        </authorList>
    </citation>
    <scope>IDENTIFICATION</scope>
</reference>
<feature type="compositionally biased region" description="Polar residues" evidence="1">
    <location>
        <begin position="288"/>
        <end position="298"/>
    </location>
</feature>
<sequence>CPRLWGGLRVPAVPPGTARPLQPLGALCLLWDTSARTLGVEEDDDTESRHEEEKQDVKCYSRRKVFSNWSRYEDTEKEGQSEAGESQRGTDFSVLLSSAGDSLTQFRFADEKEWDKENLCHKQFSALSVDCQSLVQALQELPLHLRLNVAADLVQASTPLEIPQMKSKIFEEGKKREKLFQQSLAQSETGLVSHPVGNSVAPSEPVNKNGSMANARESFQRNHPLSNQDTDHLDEELDLLLNLEAPINTEDRPVSGTLSCSISTEKDLKMDCKENEPLKVDMPEEKCTSSQQQQSASKDVTEEELEDWLDSMIA</sequence>
<evidence type="ECO:0000313" key="3">
    <source>
        <dbReference type="Proteomes" id="UP000694410"/>
    </source>
</evidence>
<evidence type="ECO:0000256" key="1">
    <source>
        <dbReference type="SAM" id="MobiDB-lite"/>
    </source>
</evidence>
<organism evidence="2 3">
    <name type="scientific">Cyanistes caeruleus</name>
    <name type="common">Eurasian blue tit</name>
    <name type="synonym">Parus caeruleus</name>
    <dbReference type="NCBI Taxonomy" id="156563"/>
    <lineage>
        <taxon>Eukaryota</taxon>
        <taxon>Metazoa</taxon>
        <taxon>Chordata</taxon>
        <taxon>Craniata</taxon>
        <taxon>Vertebrata</taxon>
        <taxon>Euteleostomi</taxon>
        <taxon>Archelosauria</taxon>
        <taxon>Archosauria</taxon>
        <taxon>Dinosauria</taxon>
        <taxon>Saurischia</taxon>
        <taxon>Theropoda</taxon>
        <taxon>Coelurosauria</taxon>
        <taxon>Aves</taxon>
        <taxon>Neognathae</taxon>
        <taxon>Neoaves</taxon>
        <taxon>Telluraves</taxon>
        <taxon>Australaves</taxon>
        <taxon>Passeriformes</taxon>
        <taxon>Paridae</taxon>
        <taxon>Cyanistes</taxon>
    </lineage>
</organism>
<keyword evidence="3" id="KW-1185">Reference proteome</keyword>
<protein>
    <submittedName>
        <fullName evidence="2">Apoptosis and caspase activation inhibitor</fullName>
    </submittedName>
</protein>
<feature type="region of interest" description="Disordered" evidence="1">
    <location>
        <begin position="192"/>
        <end position="211"/>
    </location>
</feature>
<dbReference type="PANTHER" id="PTHR16524:SF2">
    <property type="entry name" value="CELL DEATH REGULATOR AVEN"/>
    <property type="match status" value="1"/>
</dbReference>
<dbReference type="GO" id="GO:0010972">
    <property type="term" value="P:negative regulation of G2/M transition of mitotic cell cycle"/>
    <property type="evidence" value="ECO:0007669"/>
    <property type="project" value="TreeGrafter"/>
</dbReference>
<dbReference type="Ensembl" id="ENSCCET00000024347.1">
    <property type="protein sequence ID" value="ENSCCEP00000015705.1"/>
    <property type="gene ID" value="ENSCCEG00000014818.1"/>
</dbReference>
<name>A0A8C0V3P6_CYACU</name>
<reference evidence="2" key="2">
    <citation type="submission" date="2025-09" db="UniProtKB">
        <authorList>
            <consortium name="Ensembl"/>
        </authorList>
    </citation>
    <scope>IDENTIFICATION</scope>
</reference>
<dbReference type="AlphaFoldDB" id="A0A8C0V3P6"/>
<dbReference type="InterPro" id="IPR026187">
    <property type="entry name" value="Aven"/>
</dbReference>